<evidence type="ECO:0000313" key="5">
    <source>
        <dbReference type="Proteomes" id="UP000494165"/>
    </source>
</evidence>
<feature type="domain" description="Peptidase S1" evidence="3">
    <location>
        <begin position="1"/>
        <end position="227"/>
    </location>
</feature>
<accession>A0A8S1DE64</accession>
<keyword evidence="1" id="KW-1015">Disulfide bond</keyword>
<dbReference type="Gene3D" id="2.40.10.10">
    <property type="entry name" value="Trypsin-like serine proteases"/>
    <property type="match status" value="1"/>
</dbReference>
<dbReference type="SUPFAM" id="SSF50494">
    <property type="entry name" value="Trypsin-like serine proteases"/>
    <property type="match status" value="1"/>
</dbReference>
<dbReference type="OrthoDB" id="7863416at2759"/>
<proteinExistence type="predicted"/>
<gene>
    <name evidence="4" type="ORF">CLODIP_2_CD10423</name>
</gene>
<dbReference type="InterPro" id="IPR009003">
    <property type="entry name" value="Peptidase_S1_PA"/>
</dbReference>
<protein>
    <recommendedName>
        <fullName evidence="3">Peptidase S1 domain-containing protein</fullName>
    </recommendedName>
</protein>
<evidence type="ECO:0000259" key="3">
    <source>
        <dbReference type="PROSITE" id="PS50240"/>
    </source>
</evidence>
<keyword evidence="5" id="KW-1185">Reference proteome</keyword>
<keyword evidence="2" id="KW-0720">Serine protease</keyword>
<organism evidence="4 5">
    <name type="scientific">Cloeon dipterum</name>
    <dbReference type="NCBI Taxonomy" id="197152"/>
    <lineage>
        <taxon>Eukaryota</taxon>
        <taxon>Metazoa</taxon>
        <taxon>Ecdysozoa</taxon>
        <taxon>Arthropoda</taxon>
        <taxon>Hexapoda</taxon>
        <taxon>Insecta</taxon>
        <taxon>Pterygota</taxon>
        <taxon>Palaeoptera</taxon>
        <taxon>Ephemeroptera</taxon>
        <taxon>Pisciforma</taxon>
        <taxon>Baetidae</taxon>
        <taxon>Cloeon</taxon>
    </lineage>
</organism>
<dbReference type="InterPro" id="IPR018114">
    <property type="entry name" value="TRYPSIN_HIS"/>
</dbReference>
<dbReference type="InterPro" id="IPR043504">
    <property type="entry name" value="Peptidase_S1_PA_chymotrypsin"/>
</dbReference>
<dbReference type="GO" id="GO:0006508">
    <property type="term" value="P:proteolysis"/>
    <property type="evidence" value="ECO:0007669"/>
    <property type="project" value="UniProtKB-KW"/>
</dbReference>
<dbReference type="InterPro" id="IPR033116">
    <property type="entry name" value="TRYPSIN_SER"/>
</dbReference>
<dbReference type="PROSITE" id="PS00134">
    <property type="entry name" value="TRYPSIN_HIS"/>
    <property type="match status" value="1"/>
</dbReference>
<keyword evidence="2" id="KW-0645">Protease</keyword>
<dbReference type="PROSITE" id="PS00135">
    <property type="entry name" value="TRYPSIN_SER"/>
    <property type="match status" value="1"/>
</dbReference>
<dbReference type="AlphaFoldDB" id="A0A8S1DE64"/>
<dbReference type="Proteomes" id="UP000494165">
    <property type="component" value="Unassembled WGS sequence"/>
</dbReference>
<sequence length="239" mass="25841">MQVSLQLLHPGMGYVGHICGGVLIHQSWVVTAAHCIKNEKYALPISHLWSVQFGPELKRFAIKEIVIHEMFAGYNHDIALVQLSNPAPYVPVCLPKSGQGFQGIRCVASGWSTTSAAPTTLTRRMGIPGPRAHVHLSVVSSSVCRNRYLSAYNITLNAGHLCAAGKGLLTSGTCLGDSGGPLQCNMADGRWYLAGITAFGSGCGRPGYPDVYTRLAYYLPWIKVQIKKHESAEKSGNYL</sequence>
<dbReference type="GO" id="GO:0004252">
    <property type="term" value="F:serine-type endopeptidase activity"/>
    <property type="evidence" value="ECO:0007669"/>
    <property type="project" value="InterPro"/>
</dbReference>
<evidence type="ECO:0000256" key="1">
    <source>
        <dbReference type="ARBA" id="ARBA00023157"/>
    </source>
</evidence>
<keyword evidence="2" id="KW-0378">Hydrolase</keyword>
<dbReference type="CDD" id="cd00190">
    <property type="entry name" value="Tryp_SPc"/>
    <property type="match status" value="1"/>
</dbReference>
<dbReference type="PANTHER" id="PTHR24253:SF153">
    <property type="entry name" value="SERINE PROTEASE HEPSIN"/>
    <property type="match status" value="1"/>
</dbReference>
<comment type="caution">
    <text evidence="4">The sequence shown here is derived from an EMBL/GenBank/DDBJ whole genome shotgun (WGS) entry which is preliminary data.</text>
</comment>
<dbReference type="PROSITE" id="PS50240">
    <property type="entry name" value="TRYPSIN_DOM"/>
    <property type="match status" value="1"/>
</dbReference>
<dbReference type="PRINTS" id="PR00722">
    <property type="entry name" value="CHYMOTRYPSIN"/>
</dbReference>
<name>A0A8S1DE64_9INSE</name>
<evidence type="ECO:0000256" key="2">
    <source>
        <dbReference type="RuleBase" id="RU363034"/>
    </source>
</evidence>
<dbReference type="InterPro" id="IPR001254">
    <property type="entry name" value="Trypsin_dom"/>
</dbReference>
<dbReference type="PANTHER" id="PTHR24253">
    <property type="entry name" value="TRANSMEMBRANE PROTEASE SERINE"/>
    <property type="match status" value="1"/>
</dbReference>
<evidence type="ECO:0000313" key="4">
    <source>
        <dbReference type="EMBL" id="CAB3379699.1"/>
    </source>
</evidence>
<dbReference type="InterPro" id="IPR001314">
    <property type="entry name" value="Peptidase_S1A"/>
</dbReference>
<dbReference type="Pfam" id="PF00089">
    <property type="entry name" value="Trypsin"/>
    <property type="match status" value="1"/>
</dbReference>
<dbReference type="EMBL" id="CADEPI010000192">
    <property type="protein sequence ID" value="CAB3379699.1"/>
    <property type="molecule type" value="Genomic_DNA"/>
</dbReference>
<reference evidence="4 5" key="1">
    <citation type="submission" date="2020-04" db="EMBL/GenBank/DDBJ databases">
        <authorList>
            <person name="Alioto T."/>
            <person name="Alioto T."/>
            <person name="Gomez Garrido J."/>
        </authorList>
    </citation>
    <scope>NUCLEOTIDE SEQUENCE [LARGE SCALE GENOMIC DNA]</scope>
</reference>
<dbReference type="SMART" id="SM00020">
    <property type="entry name" value="Tryp_SPc"/>
    <property type="match status" value="1"/>
</dbReference>